<dbReference type="EMBL" id="ADWY01002618">
    <property type="protein sequence ID" value="EGH18346.1"/>
    <property type="molecule type" value="Genomic_DNA"/>
</dbReference>
<feature type="non-terminal residue" evidence="1">
    <location>
        <position position="1"/>
    </location>
</feature>
<gene>
    <name evidence="1" type="ORF">Pgy4_35873</name>
</gene>
<dbReference type="HOGENOM" id="CLU_3321770_0_0_6"/>
<reference evidence="1 2" key="1">
    <citation type="journal article" date="2011" name="PLoS Pathog.">
        <title>Dynamic evolution of pathogenicity revealed by sequencing and comparative genomics of 19 Pseudomonas syringae isolates.</title>
        <authorList>
            <person name="Baltrus D.A."/>
            <person name="Nishimura M.T."/>
            <person name="Romanchuk A."/>
            <person name="Chang J.H."/>
            <person name="Mukhtar M.S."/>
            <person name="Cherkis K."/>
            <person name="Roach J."/>
            <person name="Grant S.R."/>
            <person name="Jones C.D."/>
            <person name="Dangl J.L."/>
        </authorList>
    </citation>
    <scope>NUCLEOTIDE SEQUENCE [LARGE SCALE GENOMIC DNA]</scope>
    <source>
        <strain evidence="2">race 4</strain>
    </source>
</reference>
<proteinExistence type="predicted"/>
<protein>
    <submittedName>
        <fullName evidence="1">Uncharacterized protein</fullName>
    </submittedName>
</protein>
<sequence>KTGVAPSRQIMLAVDTQVCEGVITSSPGPTGGDQNAHA</sequence>
<evidence type="ECO:0000313" key="1">
    <source>
        <dbReference type="EMBL" id="EGH18346.1"/>
    </source>
</evidence>
<organism evidence="1 2">
    <name type="scientific">Pseudomonas savastanoi pv. glycinea str. race 4</name>
    <dbReference type="NCBI Taxonomy" id="875330"/>
    <lineage>
        <taxon>Bacteria</taxon>
        <taxon>Pseudomonadati</taxon>
        <taxon>Pseudomonadota</taxon>
        <taxon>Gammaproteobacteria</taxon>
        <taxon>Pseudomonadales</taxon>
        <taxon>Pseudomonadaceae</taxon>
        <taxon>Pseudomonas</taxon>
    </lineage>
</organism>
<name>F3CGF4_PSESG</name>
<dbReference type="Proteomes" id="UP000005466">
    <property type="component" value="Unassembled WGS sequence"/>
</dbReference>
<evidence type="ECO:0000313" key="2">
    <source>
        <dbReference type="Proteomes" id="UP000005466"/>
    </source>
</evidence>
<comment type="caution">
    <text evidence="1">The sequence shown here is derived from an EMBL/GenBank/DDBJ whole genome shotgun (WGS) entry which is preliminary data.</text>
</comment>
<dbReference type="AlphaFoldDB" id="F3CGF4"/>
<accession>F3CGF4</accession>